<dbReference type="Pfam" id="PF04870">
    <property type="entry name" value="Moulting_cycle"/>
    <property type="match status" value="1"/>
</dbReference>
<accession>A0A8T0A1T9</accession>
<protein>
    <submittedName>
        <fullName evidence="2">Uncharacterized protein</fullName>
    </submittedName>
</protein>
<dbReference type="OrthoDB" id="5870064at2759"/>
<feature type="transmembrane region" description="Helical" evidence="1">
    <location>
        <begin position="7"/>
        <end position="24"/>
    </location>
</feature>
<evidence type="ECO:0000313" key="2">
    <source>
        <dbReference type="EMBL" id="KAF7639502.1"/>
    </source>
</evidence>
<proteinExistence type="predicted"/>
<dbReference type="PANTHER" id="PTHR21523:SF38">
    <property type="entry name" value="MLT-TEN (MLT-10) RELATED"/>
    <property type="match status" value="1"/>
</dbReference>
<evidence type="ECO:0000256" key="1">
    <source>
        <dbReference type="SAM" id="Phobius"/>
    </source>
</evidence>
<dbReference type="PANTHER" id="PTHR21523">
    <property type="match status" value="1"/>
</dbReference>
<sequence>MNYSFENYLLFNFFMALCSFNLIFRECWAKINRTYTRITSAKIRNNHDVFEQKRVVTNELALNPEKLDLLLYNIAIFCLLKSKARSLLLLPNFFDTERKLYLQCEDEAISTVQLAKCIVPLLKQREVSKSIVNAEIQDNVSRNARIGAVRDDRSLVSQFGSWLIRGLVNLGANEKTTIQKEILNDGGKKQFKNTLKTLRKRKNVNSFISPTQLFRHSKSKKKKRNSIGQLPLSLLNLNKKQVIKSNRWKRDVNLNDNPITQNALVNIKKLMRIQSFFERYNFCQKHLTRMGDANSRYIEELINHSDKPLKWPYFQFLVDHSKLESLNEELQRLISNYSFEALPILSPRMFSLFPNLNLGKHKLREDLSYTFLSPTLLSFHDEGMFSLPTLFGLASSNEAEVLEFLDLFMELTGASKVLDKMLMEIEPKEKVIERELYPALMKLEILEKRWKTVQNSLTAEQRGFLNQHGYALLNERQFVQLFNKKKKRKLHILDEDLFENIIRRMADMDVIRKKRHTPANNSAQEDGLTALRPFIYTNVMRQNAAVSLNNVILSPKAFVTTLLSPKFMTLNVLSPVAFNPNILSPKAMALMVLSPTAFTANILTPNTLWSEVLAPKFFHTNILSPRALSSLVLSPRTILGEVLSPKFLEFKALNPTTFYASVLTPNVMVPRVLSPSSFAVTVLSPNILSPSILSRGNFTIQILSPSIMSDDVTWVQLLQGKWEKENRNK</sequence>
<dbReference type="EMBL" id="JABEBT010000005">
    <property type="protein sequence ID" value="KAF7639502.1"/>
    <property type="molecule type" value="Genomic_DNA"/>
</dbReference>
<name>A0A8T0A1T9_9BILA</name>
<dbReference type="AlphaFoldDB" id="A0A8T0A1T9"/>
<dbReference type="InterPro" id="IPR006954">
    <property type="entry name" value="Mlt-10-like"/>
</dbReference>
<keyword evidence="1" id="KW-0812">Transmembrane</keyword>
<organism evidence="2 3">
    <name type="scientific">Meloidogyne graminicola</name>
    <dbReference type="NCBI Taxonomy" id="189291"/>
    <lineage>
        <taxon>Eukaryota</taxon>
        <taxon>Metazoa</taxon>
        <taxon>Ecdysozoa</taxon>
        <taxon>Nematoda</taxon>
        <taxon>Chromadorea</taxon>
        <taxon>Rhabditida</taxon>
        <taxon>Tylenchina</taxon>
        <taxon>Tylenchomorpha</taxon>
        <taxon>Tylenchoidea</taxon>
        <taxon>Meloidogynidae</taxon>
        <taxon>Meloidogyninae</taxon>
        <taxon>Meloidogyne</taxon>
    </lineage>
</organism>
<comment type="caution">
    <text evidence="2">The sequence shown here is derived from an EMBL/GenBank/DDBJ whole genome shotgun (WGS) entry which is preliminary data.</text>
</comment>
<gene>
    <name evidence="2" type="ORF">Mgra_00001181</name>
</gene>
<keyword evidence="1" id="KW-1133">Transmembrane helix</keyword>
<dbReference type="Proteomes" id="UP000605970">
    <property type="component" value="Unassembled WGS sequence"/>
</dbReference>
<reference evidence="2" key="1">
    <citation type="journal article" date="2020" name="Ecol. Evol.">
        <title>Genome structure and content of the rice root-knot nematode (Meloidogyne graminicola).</title>
        <authorList>
            <person name="Phan N.T."/>
            <person name="Danchin E.G.J."/>
            <person name="Klopp C."/>
            <person name="Perfus-Barbeoch L."/>
            <person name="Kozlowski D.K."/>
            <person name="Koutsovoulos G.D."/>
            <person name="Lopez-Roques C."/>
            <person name="Bouchez O."/>
            <person name="Zahm M."/>
            <person name="Besnard G."/>
            <person name="Bellafiore S."/>
        </authorList>
    </citation>
    <scope>NUCLEOTIDE SEQUENCE</scope>
    <source>
        <strain evidence="2">VN-18</strain>
    </source>
</reference>
<evidence type="ECO:0000313" key="3">
    <source>
        <dbReference type="Proteomes" id="UP000605970"/>
    </source>
</evidence>
<keyword evidence="3" id="KW-1185">Reference proteome</keyword>
<keyword evidence="1" id="KW-0472">Membrane</keyword>